<comment type="caution">
    <text evidence="1">The sequence shown here is derived from an EMBL/GenBank/DDBJ whole genome shotgun (WGS) entry which is preliminary data.</text>
</comment>
<name>A0ABQ5Q2R0_9BACT</name>
<reference evidence="1 2" key="1">
    <citation type="journal article" date="2023" name="Antonie Van Leeuwenhoek">
        <title>Mesoterricola silvestris gen. nov., sp. nov., Mesoterricola sediminis sp. nov., Geothrix oryzae sp. nov., Geothrix edaphica sp. nov., Geothrix rubra sp. nov., and Geothrix limicola sp. nov., six novel members of Acidobacteriota isolated from soils.</title>
        <authorList>
            <person name="Itoh H."/>
            <person name="Sugisawa Y."/>
            <person name="Mise K."/>
            <person name="Xu Z."/>
            <person name="Kuniyasu M."/>
            <person name="Ushijima N."/>
            <person name="Kawano K."/>
            <person name="Kobayashi E."/>
            <person name="Shiratori Y."/>
            <person name="Masuda Y."/>
            <person name="Senoo K."/>
        </authorList>
    </citation>
    <scope>NUCLEOTIDE SEQUENCE [LARGE SCALE GENOMIC DNA]</scope>
    <source>
        <strain evidence="1 2">Red803</strain>
    </source>
</reference>
<dbReference type="Proteomes" id="UP001165089">
    <property type="component" value="Unassembled WGS sequence"/>
</dbReference>
<evidence type="ECO:0000313" key="1">
    <source>
        <dbReference type="EMBL" id="GLH69037.1"/>
    </source>
</evidence>
<keyword evidence="2" id="KW-1185">Reference proteome</keyword>
<proteinExistence type="predicted"/>
<evidence type="ECO:0000313" key="2">
    <source>
        <dbReference type="Proteomes" id="UP001165089"/>
    </source>
</evidence>
<accession>A0ABQ5Q2R0</accession>
<organism evidence="1 2">
    <name type="scientific">Geothrix rubra</name>
    <dbReference type="NCBI Taxonomy" id="2927977"/>
    <lineage>
        <taxon>Bacteria</taxon>
        <taxon>Pseudomonadati</taxon>
        <taxon>Acidobacteriota</taxon>
        <taxon>Holophagae</taxon>
        <taxon>Holophagales</taxon>
        <taxon>Holophagaceae</taxon>
        <taxon>Geothrix</taxon>
    </lineage>
</organism>
<sequence length="184" mass="20053">MRALTEFQGDVLEWRASGTPGGFDLTAGGEVYATLAWSDPETLARVETAEGRWTLKRVGTFAQHVTLREAGAEVDLAEFRPHAFGRGKLAFKDGAEFHWTHLPHEQGTAFIDVSDRTVVQLQTLPELVVHPPEAGLVMGRVILRGTTGARSRYALLAALGWTLHLLAVHDAHLEEEVLLGAGLP</sequence>
<gene>
    <name evidence="1" type="ORF">GETHPA_05700</name>
</gene>
<evidence type="ECO:0008006" key="3">
    <source>
        <dbReference type="Google" id="ProtNLM"/>
    </source>
</evidence>
<protein>
    <recommendedName>
        <fullName evidence="3">Htaa domain-containing protein</fullName>
    </recommendedName>
</protein>
<dbReference type="EMBL" id="BSDD01000001">
    <property type="protein sequence ID" value="GLH69037.1"/>
    <property type="molecule type" value="Genomic_DNA"/>
</dbReference>
<dbReference type="RefSeq" id="WP_285722782.1">
    <property type="nucleotide sequence ID" value="NZ_BSDD01000001.1"/>
</dbReference>